<organism evidence="2 3">
    <name type="scientific">Prevotella bivia DNF00320</name>
    <dbReference type="NCBI Taxonomy" id="1401068"/>
    <lineage>
        <taxon>Bacteria</taxon>
        <taxon>Pseudomonadati</taxon>
        <taxon>Bacteroidota</taxon>
        <taxon>Bacteroidia</taxon>
        <taxon>Bacteroidales</taxon>
        <taxon>Prevotellaceae</taxon>
        <taxon>Prevotella</taxon>
    </lineage>
</organism>
<evidence type="ECO:0000313" key="3">
    <source>
        <dbReference type="Proteomes" id="UP000029525"/>
    </source>
</evidence>
<sequence>MKKKNETPIYLGFASQKGGVGKSSLAEVLAAILYYEKNIPLAVVDCDGTQESFFKLRERDRDLIESSPELGKELHERLACYGKKSYPIIRSKPESAVGDIEKYIKKKASPLQLVIFDFPGHAVTSALMDLSITMDYIISPIEADPQSLASSFAYAKTICELGIGFEGSRIQDFFLLWNKINRSASTTVIDLFTENAKEQGLTILDSRIYHSVRISRELAQGGTRGVFRCSYLPPAISLRPQTGVDEWVAEVMRKIKL</sequence>
<reference evidence="2 3" key="1">
    <citation type="submission" date="2014-07" db="EMBL/GenBank/DDBJ databases">
        <authorList>
            <person name="McCorrison J."/>
            <person name="Sanka R."/>
            <person name="Torralba M."/>
            <person name="Gillis M."/>
            <person name="Haft D.H."/>
            <person name="Methe B."/>
            <person name="Sutton G."/>
            <person name="Nelson K.E."/>
        </authorList>
    </citation>
    <scope>NUCLEOTIDE SEQUENCE [LARGE SCALE GENOMIC DNA]</scope>
    <source>
        <strain evidence="2 3">DNF00320</strain>
    </source>
</reference>
<evidence type="ECO:0000259" key="1">
    <source>
        <dbReference type="Pfam" id="PF01656"/>
    </source>
</evidence>
<dbReference type="PANTHER" id="PTHR13696:SF52">
    <property type="entry name" value="PARA FAMILY PROTEIN CT_582"/>
    <property type="match status" value="1"/>
</dbReference>
<dbReference type="Pfam" id="PF01656">
    <property type="entry name" value="CbiA"/>
    <property type="match status" value="1"/>
</dbReference>
<dbReference type="InterPro" id="IPR027417">
    <property type="entry name" value="P-loop_NTPase"/>
</dbReference>
<comment type="caution">
    <text evidence="2">The sequence shown here is derived from an EMBL/GenBank/DDBJ whole genome shotgun (WGS) entry which is preliminary data.</text>
</comment>
<evidence type="ECO:0000313" key="2">
    <source>
        <dbReference type="EMBL" id="KGF40475.1"/>
    </source>
</evidence>
<dbReference type="RefSeq" id="WP_036869128.1">
    <property type="nucleotide sequence ID" value="NZ_JRNQ01000148.1"/>
</dbReference>
<feature type="domain" description="CobQ/CobB/MinD/ParA nucleotide binding" evidence="1">
    <location>
        <begin position="13"/>
        <end position="221"/>
    </location>
</feature>
<name>A0A096A0E6_9BACT</name>
<dbReference type="AlphaFoldDB" id="A0A096A0E6"/>
<proteinExistence type="predicted"/>
<dbReference type="Gene3D" id="3.40.50.300">
    <property type="entry name" value="P-loop containing nucleotide triphosphate hydrolases"/>
    <property type="match status" value="1"/>
</dbReference>
<dbReference type="InterPro" id="IPR002586">
    <property type="entry name" value="CobQ/CobB/MinD/ParA_Nub-bd_dom"/>
</dbReference>
<dbReference type="EMBL" id="JRNQ01000148">
    <property type="protein sequence ID" value="KGF40475.1"/>
    <property type="molecule type" value="Genomic_DNA"/>
</dbReference>
<gene>
    <name evidence="2" type="ORF">HMPREF0647_11550</name>
</gene>
<dbReference type="OrthoDB" id="978593at2"/>
<dbReference type="Proteomes" id="UP000029525">
    <property type="component" value="Unassembled WGS sequence"/>
</dbReference>
<accession>A0A096A0E6</accession>
<dbReference type="PANTHER" id="PTHR13696">
    <property type="entry name" value="P-LOOP CONTAINING NUCLEOSIDE TRIPHOSPHATE HYDROLASE"/>
    <property type="match status" value="1"/>
</dbReference>
<dbReference type="SUPFAM" id="SSF52540">
    <property type="entry name" value="P-loop containing nucleoside triphosphate hydrolases"/>
    <property type="match status" value="1"/>
</dbReference>
<protein>
    <submittedName>
        <fullName evidence="2">Conjugal transfer protein TraA</fullName>
    </submittedName>
</protein>
<dbReference type="InterPro" id="IPR050678">
    <property type="entry name" value="DNA_Partitioning_ATPase"/>
</dbReference>